<protein>
    <submittedName>
        <fullName evidence="1">Uncharacterized protein</fullName>
    </submittedName>
</protein>
<gene>
    <name evidence="1" type="ORF">FD09_GL003119</name>
</gene>
<proteinExistence type="predicted"/>
<evidence type="ECO:0000313" key="2">
    <source>
        <dbReference type="Proteomes" id="UP000051330"/>
    </source>
</evidence>
<dbReference type="RefSeq" id="WP_057821044.1">
    <property type="nucleotide sequence ID" value="NZ_AZEC01000009.1"/>
</dbReference>
<sequence length="74" mass="8106">MIFLNAPIQQDQIIALLDDQTVNGIHYKLKSKNGMKLVFDTDAEDLAAAAANAKKAIKAEKWGSVLFFQAGVEK</sequence>
<dbReference type="AlphaFoldDB" id="A0A0R1MXG8"/>
<keyword evidence="2" id="KW-1185">Reference proteome</keyword>
<reference evidence="1 2" key="1">
    <citation type="journal article" date="2015" name="Genome Announc.">
        <title>Expanding the biotechnology potential of lactobacilli through comparative genomics of 213 strains and associated genera.</title>
        <authorList>
            <person name="Sun Z."/>
            <person name="Harris H.M."/>
            <person name="McCann A."/>
            <person name="Guo C."/>
            <person name="Argimon S."/>
            <person name="Zhang W."/>
            <person name="Yang X."/>
            <person name="Jeffery I.B."/>
            <person name="Cooney J.C."/>
            <person name="Kagawa T.F."/>
            <person name="Liu W."/>
            <person name="Song Y."/>
            <person name="Salvetti E."/>
            <person name="Wrobel A."/>
            <person name="Rasinkangas P."/>
            <person name="Parkhill J."/>
            <person name="Rea M.C."/>
            <person name="O'Sullivan O."/>
            <person name="Ritari J."/>
            <person name="Douillard F.P."/>
            <person name="Paul Ross R."/>
            <person name="Yang R."/>
            <person name="Briner A.E."/>
            <person name="Felis G.E."/>
            <person name="de Vos W.M."/>
            <person name="Barrangou R."/>
            <person name="Klaenhammer T.R."/>
            <person name="Caufield P.W."/>
            <person name="Cui Y."/>
            <person name="Zhang H."/>
            <person name="O'Toole P.W."/>
        </authorList>
    </citation>
    <scope>NUCLEOTIDE SEQUENCE [LARGE SCALE GENOMIC DNA]</scope>
    <source>
        <strain evidence="1 2">DSM 12744</strain>
    </source>
</reference>
<dbReference type="Proteomes" id="UP000051330">
    <property type="component" value="Unassembled WGS sequence"/>
</dbReference>
<dbReference type="PATRIC" id="fig|1423792.3.peg.3213"/>
<accession>A0A0R1MXG8</accession>
<dbReference type="STRING" id="1423792.FD09_GL003119"/>
<evidence type="ECO:0000313" key="1">
    <source>
        <dbReference type="EMBL" id="KRL12249.1"/>
    </source>
</evidence>
<comment type="caution">
    <text evidence="1">The sequence shown here is derived from an EMBL/GenBank/DDBJ whole genome shotgun (WGS) entry which is preliminary data.</text>
</comment>
<dbReference type="EMBL" id="AZEC01000009">
    <property type="protein sequence ID" value="KRL12249.1"/>
    <property type="molecule type" value="Genomic_DNA"/>
</dbReference>
<name>A0A0R1MXG8_9LACO</name>
<organism evidence="1 2">
    <name type="scientific">Schleiferilactobacillus perolens DSM 12744</name>
    <dbReference type="NCBI Taxonomy" id="1423792"/>
    <lineage>
        <taxon>Bacteria</taxon>
        <taxon>Bacillati</taxon>
        <taxon>Bacillota</taxon>
        <taxon>Bacilli</taxon>
        <taxon>Lactobacillales</taxon>
        <taxon>Lactobacillaceae</taxon>
        <taxon>Schleiferilactobacillus</taxon>
    </lineage>
</organism>